<gene>
    <name evidence="3" type="ORF">CONPUDRAFT_93267</name>
</gene>
<dbReference type="Proteomes" id="UP000053558">
    <property type="component" value="Unassembled WGS sequence"/>
</dbReference>
<dbReference type="InterPro" id="IPR036282">
    <property type="entry name" value="Glutathione-S-Trfase_C_sf"/>
</dbReference>
<dbReference type="SFLD" id="SFLDS00019">
    <property type="entry name" value="Glutathione_Transferase_(cytos"/>
    <property type="match status" value="1"/>
</dbReference>
<dbReference type="CDD" id="cd00570">
    <property type="entry name" value="GST_N_family"/>
    <property type="match status" value="1"/>
</dbReference>
<proteinExistence type="predicted"/>
<evidence type="ECO:0000313" key="4">
    <source>
        <dbReference type="Proteomes" id="UP000053558"/>
    </source>
</evidence>
<dbReference type="PANTHER" id="PTHR43968:SF6">
    <property type="entry name" value="GLUTATHIONE S-TRANSFERASE OMEGA"/>
    <property type="match status" value="1"/>
</dbReference>
<dbReference type="Gene3D" id="3.40.30.10">
    <property type="entry name" value="Glutaredoxin"/>
    <property type="match status" value="1"/>
</dbReference>
<feature type="domain" description="GST C-terminal" evidence="2">
    <location>
        <begin position="99"/>
        <end position="235"/>
    </location>
</feature>
<dbReference type="Gene3D" id="1.20.1050.10">
    <property type="match status" value="1"/>
</dbReference>
<evidence type="ECO:0000259" key="1">
    <source>
        <dbReference type="PROSITE" id="PS50404"/>
    </source>
</evidence>
<dbReference type="RefSeq" id="XP_007774137.1">
    <property type="nucleotide sequence ID" value="XM_007775947.1"/>
</dbReference>
<dbReference type="PROSITE" id="PS50404">
    <property type="entry name" value="GST_NTER"/>
    <property type="match status" value="1"/>
</dbReference>
<dbReference type="AlphaFoldDB" id="A0A5M3M850"/>
<keyword evidence="4" id="KW-1185">Reference proteome</keyword>
<dbReference type="OrthoDB" id="202840at2759"/>
<dbReference type="InterPro" id="IPR050983">
    <property type="entry name" value="GST_Omega/HSP26"/>
</dbReference>
<dbReference type="InterPro" id="IPR036249">
    <property type="entry name" value="Thioredoxin-like_sf"/>
</dbReference>
<dbReference type="GO" id="GO:0016740">
    <property type="term" value="F:transferase activity"/>
    <property type="evidence" value="ECO:0007669"/>
    <property type="project" value="UniProtKB-KW"/>
</dbReference>
<dbReference type="GeneID" id="19211570"/>
<feature type="domain" description="GST N-terminal" evidence="1">
    <location>
        <begin position="3"/>
        <end position="94"/>
    </location>
</feature>
<dbReference type="PANTHER" id="PTHR43968">
    <property type="match status" value="1"/>
</dbReference>
<dbReference type="InterPro" id="IPR040079">
    <property type="entry name" value="Glutathione_S-Trfase"/>
</dbReference>
<organism evidence="3 4">
    <name type="scientific">Coniophora puteana (strain RWD-64-598)</name>
    <name type="common">Brown rot fungus</name>
    <dbReference type="NCBI Taxonomy" id="741705"/>
    <lineage>
        <taxon>Eukaryota</taxon>
        <taxon>Fungi</taxon>
        <taxon>Dikarya</taxon>
        <taxon>Basidiomycota</taxon>
        <taxon>Agaricomycotina</taxon>
        <taxon>Agaricomycetes</taxon>
        <taxon>Agaricomycetidae</taxon>
        <taxon>Boletales</taxon>
        <taxon>Coniophorineae</taxon>
        <taxon>Coniophoraceae</taxon>
        <taxon>Coniophora</taxon>
    </lineage>
</organism>
<dbReference type="KEGG" id="cput:CONPUDRAFT_93267"/>
<dbReference type="SUPFAM" id="SSF52833">
    <property type="entry name" value="Thioredoxin-like"/>
    <property type="match status" value="1"/>
</dbReference>
<dbReference type="InterPro" id="IPR010987">
    <property type="entry name" value="Glutathione-S-Trfase_C-like"/>
</dbReference>
<comment type="caution">
    <text evidence="3">The sequence shown here is derived from an EMBL/GenBank/DDBJ whole genome shotgun (WGS) entry which is preliminary data.</text>
</comment>
<reference evidence="4" key="1">
    <citation type="journal article" date="2012" name="Science">
        <title>The Paleozoic origin of enzymatic lignin decomposition reconstructed from 31 fungal genomes.</title>
        <authorList>
            <person name="Floudas D."/>
            <person name="Binder M."/>
            <person name="Riley R."/>
            <person name="Barry K."/>
            <person name="Blanchette R.A."/>
            <person name="Henrissat B."/>
            <person name="Martinez A.T."/>
            <person name="Otillar R."/>
            <person name="Spatafora J.W."/>
            <person name="Yadav J.S."/>
            <person name="Aerts A."/>
            <person name="Benoit I."/>
            <person name="Boyd A."/>
            <person name="Carlson A."/>
            <person name="Copeland A."/>
            <person name="Coutinho P.M."/>
            <person name="de Vries R.P."/>
            <person name="Ferreira P."/>
            <person name="Findley K."/>
            <person name="Foster B."/>
            <person name="Gaskell J."/>
            <person name="Glotzer D."/>
            <person name="Gorecki P."/>
            <person name="Heitman J."/>
            <person name="Hesse C."/>
            <person name="Hori C."/>
            <person name="Igarashi K."/>
            <person name="Jurgens J.A."/>
            <person name="Kallen N."/>
            <person name="Kersten P."/>
            <person name="Kohler A."/>
            <person name="Kuees U."/>
            <person name="Kumar T.K.A."/>
            <person name="Kuo A."/>
            <person name="LaButti K."/>
            <person name="Larrondo L.F."/>
            <person name="Lindquist E."/>
            <person name="Ling A."/>
            <person name="Lombard V."/>
            <person name="Lucas S."/>
            <person name="Lundell T."/>
            <person name="Martin R."/>
            <person name="McLaughlin D.J."/>
            <person name="Morgenstern I."/>
            <person name="Morin E."/>
            <person name="Murat C."/>
            <person name="Nagy L.G."/>
            <person name="Nolan M."/>
            <person name="Ohm R.A."/>
            <person name="Patyshakuliyeva A."/>
            <person name="Rokas A."/>
            <person name="Ruiz-Duenas F.J."/>
            <person name="Sabat G."/>
            <person name="Salamov A."/>
            <person name="Samejima M."/>
            <person name="Schmutz J."/>
            <person name="Slot J.C."/>
            <person name="St John F."/>
            <person name="Stenlid J."/>
            <person name="Sun H."/>
            <person name="Sun S."/>
            <person name="Syed K."/>
            <person name="Tsang A."/>
            <person name="Wiebenga A."/>
            <person name="Young D."/>
            <person name="Pisabarro A."/>
            <person name="Eastwood D.C."/>
            <person name="Martin F."/>
            <person name="Cullen D."/>
            <person name="Grigoriev I.V."/>
            <person name="Hibbett D.S."/>
        </authorList>
    </citation>
    <scope>NUCLEOTIDE SEQUENCE [LARGE SCALE GENOMIC DNA]</scope>
    <source>
        <strain evidence="4">RWD-64-598 SS2</strain>
    </source>
</reference>
<protein>
    <submittedName>
        <fullName evidence="3">Glutathione S-transferase C-terminal-like protein</fullName>
    </submittedName>
</protein>
<dbReference type="Pfam" id="PF13417">
    <property type="entry name" value="GST_N_3"/>
    <property type="match status" value="1"/>
</dbReference>
<dbReference type="OMA" id="QVPYLIY"/>
<dbReference type="SUPFAM" id="SSF47616">
    <property type="entry name" value="GST C-terminal domain-like"/>
    <property type="match status" value="1"/>
</dbReference>
<evidence type="ECO:0000259" key="2">
    <source>
        <dbReference type="PROSITE" id="PS50405"/>
    </source>
</evidence>
<dbReference type="Pfam" id="PF13410">
    <property type="entry name" value="GST_C_2"/>
    <property type="match status" value="1"/>
</dbReference>
<dbReference type="GO" id="GO:0005737">
    <property type="term" value="C:cytoplasm"/>
    <property type="evidence" value="ECO:0007669"/>
    <property type="project" value="TreeGrafter"/>
</dbReference>
<dbReference type="InterPro" id="IPR004045">
    <property type="entry name" value="Glutathione_S-Trfase_N"/>
</dbReference>
<dbReference type="EMBL" id="JH711588">
    <property type="protein sequence ID" value="EIW75408.1"/>
    <property type="molecule type" value="Genomic_DNA"/>
</dbReference>
<name>A0A5M3M850_CONPW</name>
<keyword evidence="3" id="KW-0808">Transferase</keyword>
<dbReference type="SFLD" id="SFLDG00358">
    <property type="entry name" value="Main_(cytGST)"/>
    <property type="match status" value="1"/>
</dbReference>
<sequence length="256" mass="28036">MSERLVFYEASCSAYAQRVRIALHEANAKYTSFEIDTFNKPTWFTEKINPIGKVPAMTYGGPDVPPDQPSPDSVKLAESLIIAEFIADLYPDSGLMPRDPVQRAQVRRFIDVVDTKFAPVIGAWFYQGTPWEGIIEGARALQDLLPDGAAFAVGDRPTLADIAFAPFYSILQVISDGDIYLHEAAKPRDVAEALNSSELARLRKYANGLLARPSFKAAVDQVCNCAQGVFDKKILTSVAGATGEMAQRPSRLGPHK</sequence>
<accession>A0A5M3M850</accession>
<dbReference type="PROSITE" id="PS50405">
    <property type="entry name" value="GST_CTER"/>
    <property type="match status" value="1"/>
</dbReference>
<evidence type="ECO:0000313" key="3">
    <source>
        <dbReference type="EMBL" id="EIW75408.1"/>
    </source>
</evidence>